<comment type="subcellular location">
    <subcellularLocation>
        <location evidence="1">Membrane</location>
        <topology evidence="1">Multi-pass membrane protein</topology>
    </subcellularLocation>
</comment>
<dbReference type="Proteomes" id="UP000620104">
    <property type="component" value="Unassembled WGS sequence"/>
</dbReference>
<feature type="transmembrane region" description="Helical" evidence="5">
    <location>
        <begin position="430"/>
        <end position="454"/>
    </location>
</feature>
<evidence type="ECO:0000256" key="4">
    <source>
        <dbReference type="ARBA" id="ARBA00023136"/>
    </source>
</evidence>
<keyword evidence="8" id="KW-1185">Reference proteome</keyword>
<dbReference type="Gene3D" id="1.20.1250.20">
    <property type="entry name" value="MFS general substrate transporter like domains"/>
    <property type="match status" value="1"/>
</dbReference>
<dbReference type="InterPro" id="IPR020846">
    <property type="entry name" value="MFS_dom"/>
</dbReference>
<evidence type="ECO:0000259" key="6">
    <source>
        <dbReference type="PROSITE" id="PS50850"/>
    </source>
</evidence>
<dbReference type="PROSITE" id="PS50850">
    <property type="entry name" value="MFS"/>
    <property type="match status" value="1"/>
</dbReference>
<proteinExistence type="predicted"/>
<dbReference type="OrthoDB" id="5215911at2759"/>
<feature type="transmembrane region" description="Helical" evidence="5">
    <location>
        <begin position="405"/>
        <end position="424"/>
    </location>
</feature>
<sequence length="553" mass="60656">MLDLHSSTVAGTVRLVESDLAASEVVLIPTPSSDLRDPLNWSKKRKYIQLVCVTLYTMAAALSASSLFAVFVPLSKATGLTLTELNSGTGYSYFSIGFGPLLLQPLALAFGKRPIYLISAFAVAGITMWMPHAEGYGQWIANRILFGFFGSPSFAMVEVSISDVFFLHERGLPMGGYILFLYLGATLAPLLGGFIFNGMGWQAVLYFNGGFNALVALFLFFFLEETNFERPETQFVAPTTPAIDPTLDLHNTISVSDKKEAFDTSVHESHVIEDPIAAAQPELEESQKLKFGKPWLTFGKRSPYAAAVLLRGCLVPMTLLALPLVWWIGLMYGIYQIWFNTIGSLVSLTLSSPPYNFTVTQVGLAYISPALGVLPGAIYGGWLSDWHSMKLAKNANGVFEPEMRLHLMWIPSIITPIALLMMGLGPYYEAHWIVFVLGLGLINMAGPLGTVITLNYAFDCYHGMAPTGNDKQAQLINHKSAPYIVASMIIAMSMAFGYGYAVTPWILGLGFRDFGITAAAVATAFNLSTIIIVKYGKRMRRQGQGFYEKMVNY</sequence>
<dbReference type="PANTHER" id="PTHR23502:SF30">
    <property type="entry name" value="TRANSPORTER, PUTATIVE (AFU_ORTHOLOGUE AFUA_8G04702)-RELATED"/>
    <property type="match status" value="1"/>
</dbReference>
<feature type="transmembrane region" description="Helical" evidence="5">
    <location>
        <begin position="179"/>
        <end position="197"/>
    </location>
</feature>
<evidence type="ECO:0000256" key="5">
    <source>
        <dbReference type="SAM" id="Phobius"/>
    </source>
</evidence>
<dbReference type="InterPro" id="IPR011701">
    <property type="entry name" value="MFS"/>
</dbReference>
<feature type="transmembrane region" description="Helical" evidence="5">
    <location>
        <begin position="203"/>
        <end position="223"/>
    </location>
</feature>
<evidence type="ECO:0000256" key="2">
    <source>
        <dbReference type="ARBA" id="ARBA00022692"/>
    </source>
</evidence>
<dbReference type="GO" id="GO:0022857">
    <property type="term" value="F:transmembrane transporter activity"/>
    <property type="evidence" value="ECO:0007669"/>
    <property type="project" value="InterPro"/>
</dbReference>
<evidence type="ECO:0000313" key="8">
    <source>
        <dbReference type="Proteomes" id="UP000620104"/>
    </source>
</evidence>
<dbReference type="AlphaFoldDB" id="A0A8H3TN57"/>
<organism evidence="7 8">
    <name type="scientific">Naganishia liquefaciens</name>
    <dbReference type="NCBI Taxonomy" id="104408"/>
    <lineage>
        <taxon>Eukaryota</taxon>
        <taxon>Fungi</taxon>
        <taxon>Dikarya</taxon>
        <taxon>Basidiomycota</taxon>
        <taxon>Agaricomycotina</taxon>
        <taxon>Tremellomycetes</taxon>
        <taxon>Filobasidiales</taxon>
        <taxon>Filobasidiaceae</taxon>
        <taxon>Naganishia</taxon>
    </lineage>
</organism>
<dbReference type="EMBL" id="BLZA01000007">
    <property type="protein sequence ID" value="GHJ84103.1"/>
    <property type="molecule type" value="Genomic_DNA"/>
</dbReference>
<accession>A0A8H3TN57</accession>
<dbReference type="InterPro" id="IPR036259">
    <property type="entry name" value="MFS_trans_sf"/>
</dbReference>
<feature type="transmembrane region" description="Helical" evidence="5">
    <location>
        <begin position="144"/>
        <end position="167"/>
    </location>
</feature>
<feature type="transmembrane region" description="Helical" evidence="5">
    <location>
        <begin position="481"/>
        <end position="502"/>
    </location>
</feature>
<dbReference type="SUPFAM" id="SSF103473">
    <property type="entry name" value="MFS general substrate transporter"/>
    <property type="match status" value="1"/>
</dbReference>
<gene>
    <name evidence="7" type="ORF">NliqN6_0505</name>
</gene>
<comment type="caution">
    <text evidence="7">The sequence shown here is derived from an EMBL/GenBank/DDBJ whole genome shotgun (WGS) entry which is preliminary data.</text>
</comment>
<feature type="transmembrane region" description="Helical" evidence="5">
    <location>
        <begin position="91"/>
        <end position="108"/>
    </location>
</feature>
<dbReference type="GO" id="GO:0005886">
    <property type="term" value="C:plasma membrane"/>
    <property type="evidence" value="ECO:0007669"/>
    <property type="project" value="TreeGrafter"/>
</dbReference>
<name>A0A8H3TN57_9TREE</name>
<feature type="transmembrane region" description="Helical" evidence="5">
    <location>
        <begin position="47"/>
        <end position="71"/>
    </location>
</feature>
<feature type="transmembrane region" description="Helical" evidence="5">
    <location>
        <begin position="115"/>
        <end position="132"/>
    </location>
</feature>
<reference evidence="7" key="1">
    <citation type="submission" date="2020-07" db="EMBL/GenBank/DDBJ databases">
        <title>Draft Genome Sequence of a Deep-Sea Yeast, Naganishia (Cryptococcus) liquefaciens strain N6.</title>
        <authorList>
            <person name="Han Y.W."/>
            <person name="Kajitani R."/>
            <person name="Morimoto H."/>
            <person name="Parhat M."/>
            <person name="Tsubouchi H."/>
            <person name="Bakenova O."/>
            <person name="Ogata M."/>
            <person name="Argunhan B."/>
            <person name="Aoki R."/>
            <person name="Kajiwara S."/>
            <person name="Itoh T."/>
            <person name="Iwasaki H."/>
        </authorList>
    </citation>
    <scope>NUCLEOTIDE SEQUENCE</scope>
    <source>
        <strain evidence="7">N6</strain>
    </source>
</reference>
<feature type="domain" description="Major facilitator superfamily (MFS) profile" evidence="6">
    <location>
        <begin position="49"/>
        <end position="553"/>
    </location>
</feature>
<keyword evidence="4 5" id="KW-0472">Membrane</keyword>
<evidence type="ECO:0000256" key="1">
    <source>
        <dbReference type="ARBA" id="ARBA00004141"/>
    </source>
</evidence>
<dbReference type="PANTHER" id="PTHR23502">
    <property type="entry name" value="MAJOR FACILITATOR SUPERFAMILY"/>
    <property type="match status" value="1"/>
</dbReference>
<evidence type="ECO:0000256" key="3">
    <source>
        <dbReference type="ARBA" id="ARBA00022989"/>
    </source>
</evidence>
<feature type="transmembrane region" description="Helical" evidence="5">
    <location>
        <begin position="514"/>
        <end position="533"/>
    </location>
</feature>
<keyword evidence="2 5" id="KW-0812">Transmembrane</keyword>
<protein>
    <recommendedName>
        <fullName evidence="6">Major facilitator superfamily (MFS) profile domain-containing protein</fullName>
    </recommendedName>
</protein>
<feature type="transmembrane region" description="Helical" evidence="5">
    <location>
        <begin position="355"/>
        <end position="384"/>
    </location>
</feature>
<keyword evidence="3 5" id="KW-1133">Transmembrane helix</keyword>
<evidence type="ECO:0000313" key="7">
    <source>
        <dbReference type="EMBL" id="GHJ84103.1"/>
    </source>
</evidence>
<feature type="transmembrane region" description="Helical" evidence="5">
    <location>
        <begin position="308"/>
        <end position="335"/>
    </location>
</feature>
<dbReference type="Pfam" id="PF07690">
    <property type="entry name" value="MFS_1"/>
    <property type="match status" value="1"/>
</dbReference>